<dbReference type="InterPro" id="IPR000160">
    <property type="entry name" value="GGDEF_dom"/>
</dbReference>
<dbReference type="PROSITE" id="PS50883">
    <property type="entry name" value="EAL"/>
    <property type="match status" value="1"/>
</dbReference>
<dbReference type="InterPro" id="IPR035965">
    <property type="entry name" value="PAS-like_dom_sf"/>
</dbReference>
<dbReference type="SMART" id="SM00267">
    <property type="entry name" value="GGDEF"/>
    <property type="match status" value="1"/>
</dbReference>
<dbReference type="SUPFAM" id="SSF55073">
    <property type="entry name" value="Nucleotide cyclase"/>
    <property type="match status" value="1"/>
</dbReference>
<dbReference type="CDD" id="cd01948">
    <property type="entry name" value="EAL"/>
    <property type="match status" value="1"/>
</dbReference>
<dbReference type="InterPro" id="IPR013656">
    <property type="entry name" value="PAS_4"/>
</dbReference>
<dbReference type="Gene3D" id="3.20.20.450">
    <property type="entry name" value="EAL domain"/>
    <property type="match status" value="1"/>
</dbReference>
<dbReference type="InterPro" id="IPR035919">
    <property type="entry name" value="EAL_sf"/>
</dbReference>
<feature type="transmembrane region" description="Helical" evidence="1">
    <location>
        <begin position="162"/>
        <end position="182"/>
    </location>
</feature>
<keyword evidence="1" id="KW-0812">Transmembrane</keyword>
<evidence type="ECO:0000313" key="5">
    <source>
        <dbReference type="Proteomes" id="UP001548713"/>
    </source>
</evidence>
<dbReference type="InterPro" id="IPR029787">
    <property type="entry name" value="Nucleotide_cyclase"/>
</dbReference>
<dbReference type="CDD" id="cd01949">
    <property type="entry name" value="GGDEF"/>
    <property type="match status" value="1"/>
</dbReference>
<evidence type="ECO:0000256" key="1">
    <source>
        <dbReference type="SAM" id="Phobius"/>
    </source>
</evidence>
<proteinExistence type="predicted"/>
<evidence type="ECO:0000313" key="4">
    <source>
        <dbReference type="EMBL" id="MET1754724.1"/>
    </source>
</evidence>
<evidence type="ECO:0000259" key="2">
    <source>
        <dbReference type="PROSITE" id="PS50883"/>
    </source>
</evidence>
<feature type="transmembrane region" description="Helical" evidence="1">
    <location>
        <begin position="112"/>
        <end position="132"/>
    </location>
</feature>
<dbReference type="Proteomes" id="UP001548713">
    <property type="component" value="Unassembled WGS sequence"/>
</dbReference>
<dbReference type="Pfam" id="PF00990">
    <property type="entry name" value="GGDEF"/>
    <property type="match status" value="1"/>
</dbReference>
<sequence>MQALARIHGTLLPLRLLPTRLRRFPVLRYEVPERDREWFASCRIQQFARFPWVRCDALRAVVALWLLRAPSDVRMVTAALLAALWLLEVALRSSLERDTQTPGRRLNWIRGVLLVRSLGQSIVIWLLVTWAVPGHVGPVMMFVGASLLFDVVCMLALPFVGLLTGMMFVVSLFTALIVRPGAHTEGLLALAALTVLSLQFAIFQLDYMFATRSLRTRLLATANDTIQALLTQYDEHGTDWLIEADSKGRLQNPTARLCAALGRSHEELDGVPIPSLFEPGDERNAMLAAARRGQRFRNQVVPLCVGAEQRWWSISGCAMLDQEGAQAGFRFFAQDVTAKRAAEDRVHLMATRDNLTGLVNRAVFTAQLEQVLQNCSDGAECAILFIDLDSFKLVNDTHGHAAGDAVLTEAASRIEGLLGEETLAARLGGDEFAVLLWNIIDPSEVERLGTELVAALSQPIEREGTVLPCGASLGIALAPQHGLTGEALLRAADVALYEAKSRGRGNSVLFHTDLLSELQERRKLEMDLRVALERKEFVVFYQPLVDIRSRRTVGYEALLRWNHPVRGSVPPSVFIPLAEEMDLIGAIGEWVLRQALAEAATWREDLTIAVNVSPAQMRGDALVPQVVSALAATGVASRRLELEITENLLIRDGDAHLRQLHQLRSLGVRIALDDFGTGYSSLNYLRRFPLDKLKIDRSFISDIINEPVSRAIVESVLALAREFRMETIAEGIECEAQLAKLAQMGCCHAQGFLFEKALPAWRLPASDRRQYHAA</sequence>
<dbReference type="SMART" id="SM00052">
    <property type="entry name" value="EAL"/>
    <property type="match status" value="1"/>
</dbReference>
<dbReference type="SUPFAM" id="SSF141868">
    <property type="entry name" value="EAL domain-like"/>
    <property type="match status" value="1"/>
</dbReference>
<name>A0ABV2CYQ0_9SPHN</name>
<dbReference type="SUPFAM" id="SSF55785">
    <property type="entry name" value="PYP-like sensor domain (PAS domain)"/>
    <property type="match status" value="1"/>
</dbReference>
<dbReference type="InterPro" id="IPR043128">
    <property type="entry name" value="Rev_trsase/Diguanyl_cyclase"/>
</dbReference>
<dbReference type="PANTHER" id="PTHR44757">
    <property type="entry name" value="DIGUANYLATE CYCLASE DGCP"/>
    <property type="match status" value="1"/>
</dbReference>
<evidence type="ECO:0000259" key="3">
    <source>
        <dbReference type="PROSITE" id="PS50887"/>
    </source>
</evidence>
<dbReference type="Gene3D" id="3.30.450.20">
    <property type="entry name" value="PAS domain"/>
    <property type="match status" value="1"/>
</dbReference>
<keyword evidence="1" id="KW-0472">Membrane</keyword>
<gene>
    <name evidence="4" type="ORF">ABVV53_04520</name>
</gene>
<feature type="domain" description="GGDEF" evidence="3">
    <location>
        <begin position="379"/>
        <end position="512"/>
    </location>
</feature>
<keyword evidence="5" id="KW-1185">Reference proteome</keyword>
<protein>
    <submittedName>
        <fullName evidence="4">EAL domain-containing protein</fullName>
    </submittedName>
</protein>
<organism evidence="4 5">
    <name type="scientific">Novosphingobium kalidii</name>
    <dbReference type="NCBI Taxonomy" id="3230299"/>
    <lineage>
        <taxon>Bacteria</taxon>
        <taxon>Pseudomonadati</taxon>
        <taxon>Pseudomonadota</taxon>
        <taxon>Alphaproteobacteria</taxon>
        <taxon>Sphingomonadales</taxon>
        <taxon>Sphingomonadaceae</taxon>
        <taxon>Novosphingobium</taxon>
    </lineage>
</organism>
<dbReference type="Gene3D" id="3.30.70.270">
    <property type="match status" value="1"/>
</dbReference>
<dbReference type="RefSeq" id="WP_353983189.1">
    <property type="nucleotide sequence ID" value="NZ_JBEWLY010000008.1"/>
</dbReference>
<keyword evidence="1" id="KW-1133">Transmembrane helix</keyword>
<dbReference type="InterPro" id="IPR052155">
    <property type="entry name" value="Biofilm_reg_signaling"/>
</dbReference>
<reference evidence="4 5" key="1">
    <citation type="submission" date="2024-07" db="EMBL/GenBank/DDBJ databases">
        <title>Novosphingobium kalidii RD2P27.</title>
        <authorList>
            <person name="Sun J.-Q."/>
        </authorList>
    </citation>
    <scope>NUCLEOTIDE SEQUENCE [LARGE SCALE GENOMIC DNA]</scope>
    <source>
        <strain evidence="4 5">RD2P27</strain>
    </source>
</reference>
<dbReference type="EMBL" id="JBEWLY010000008">
    <property type="protein sequence ID" value="MET1754724.1"/>
    <property type="molecule type" value="Genomic_DNA"/>
</dbReference>
<feature type="domain" description="EAL" evidence="2">
    <location>
        <begin position="521"/>
        <end position="771"/>
    </location>
</feature>
<feature type="transmembrane region" description="Helical" evidence="1">
    <location>
        <begin position="188"/>
        <end position="209"/>
    </location>
</feature>
<dbReference type="PANTHER" id="PTHR44757:SF2">
    <property type="entry name" value="BIOFILM ARCHITECTURE MAINTENANCE PROTEIN MBAA"/>
    <property type="match status" value="1"/>
</dbReference>
<dbReference type="Pfam" id="PF00563">
    <property type="entry name" value="EAL"/>
    <property type="match status" value="1"/>
</dbReference>
<dbReference type="NCBIfam" id="TIGR00254">
    <property type="entry name" value="GGDEF"/>
    <property type="match status" value="1"/>
</dbReference>
<accession>A0ABV2CYQ0</accession>
<comment type="caution">
    <text evidence="4">The sequence shown here is derived from an EMBL/GenBank/DDBJ whole genome shotgun (WGS) entry which is preliminary data.</text>
</comment>
<dbReference type="InterPro" id="IPR001633">
    <property type="entry name" value="EAL_dom"/>
</dbReference>
<dbReference type="PROSITE" id="PS50887">
    <property type="entry name" value="GGDEF"/>
    <property type="match status" value="1"/>
</dbReference>
<dbReference type="Pfam" id="PF08448">
    <property type="entry name" value="PAS_4"/>
    <property type="match status" value="1"/>
</dbReference>